<evidence type="ECO:0000256" key="4">
    <source>
        <dbReference type="PROSITE-ProRule" id="PRU00268"/>
    </source>
</evidence>
<feature type="compositionally biased region" description="Polar residues" evidence="6">
    <location>
        <begin position="572"/>
        <end position="585"/>
    </location>
</feature>
<evidence type="ECO:0000256" key="5">
    <source>
        <dbReference type="RuleBase" id="RU003823"/>
    </source>
</evidence>
<evidence type="ECO:0000313" key="13">
    <source>
        <dbReference type="Proteomes" id="UP000323011"/>
    </source>
</evidence>
<dbReference type="GO" id="GO:0005840">
    <property type="term" value="C:ribosome"/>
    <property type="evidence" value="ECO:0007669"/>
    <property type="project" value="UniProtKB-KW"/>
</dbReference>
<dbReference type="InterPro" id="IPR000851">
    <property type="entry name" value="Ribosomal_uS5"/>
</dbReference>
<feature type="region of interest" description="Disordered" evidence="6">
    <location>
        <begin position="85"/>
        <end position="106"/>
    </location>
</feature>
<feature type="domain" description="S5 DRBM" evidence="7">
    <location>
        <begin position="397"/>
        <end position="460"/>
    </location>
</feature>
<dbReference type="Gene3D" id="3.30.160.20">
    <property type="match status" value="1"/>
</dbReference>
<evidence type="ECO:0000313" key="11">
    <source>
        <dbReference type="EMBL" id="KAA0169845.1"/>
    </source>
</evidence>
<dbReference type="EMBL" id="VLTO01000066">
    <property type="protein sequence ID" value="KAA0169845.1"/>
    <property type="molecule type" value="Genomic_DNA"/>
</dbReference>
<evidence type="ECO:0000259" key="7">
    <source>
        <dbReference type="PROSITE" id="PS50881"/>
    </source>
</evidence>
<dbReference type="GO" id="GO:0003723">
    <property type="term" value="F:RNA binding"/>
    <property type="evidence" value="ECO:0007669"/>
    <property type="project" value="InterPro"/>
</dbReference>
<dbReference type="EMBL" id="VLTL01000161">
    <property type="protein sequence ID" value="KAA0157994.1"/>
    <property type="molecule type" value="Genomic_DNA"/>
</dbReference>
<accession>A0A5A8C9E4</accession>
<dbReference type="InterPro" id="IPR005324">
    <property type="entry name" value="Ribosomal_uS5_C"/>
</dbReference>
<dbReference type="GO" id="GO:0006412">
    <property type="term" value="P:translation"/>
    <property type="evidence" value="ECO:0007669"/>
    <property type="project" value="InterPro"/>
</dbReference>
<evidence type="ECO:0000313" key="8">
    <source>
        <dbReference type="EMBL" id="KAA0149722.1"/>
    </source>
</evidence>
<dbReference type="InterPro" id="IPR013810">
    <property type="entry name" value="Ribosomal_uS5_N"/>
</dbReference>
<proteinExistence type="inferred from homology"/>
<dbReference type="Proteomes" id="UP000324907">
    <property type="component" value="Unassembled WGS sequence"/>
</dbReference>
<dbReference type="Proteomes" id="UP000322899">
    <property type="component" value="Unassembled WGS sequence"/>
</dbReference>
<comment type="caution">
    <text evidence="8">The sequence shown here is derived from an EMBL/GenBank/DDBJ whole genome shotgun (WGS) entry which is preliminary data.</text>
</comment>
<dbReference type="EMBL" id="VLTM01000094">
    <property type="protein sequence ID" value="KAA0154195.1"/>
    <property type="molecule type" value="Genomic_DNA"/>
</dbReference>
<dbReference type="GO" id="GO:1990904">
    <property type="term" value="C:ribonucleoprotein complex"/>
    <property type="evidence" value="ECO:0007669"/>
    <property type="project" value="UniProtKB-UniRule"/>
</dbReference>
<dbReference type="Pfam" id="PF00333">
    <property type="entry name" value="Ribosomal_S5"/>
    <property type="match status" value="1"/>
</dbReference>
<gene>
    <name evidence="11" type="ORF">FNF27_06868</name>
    <name evidence="10" type="ORF">FNF28_06417</name>
    <name evidence="8" type="ORF">FNF29_05733</name>
    <name evidence="9" type="ORF">FNF31_06332</name>
</gene>
<evidence type="ECO:0000313" key="10">
    <source>
        <dbReference type="EMBL" id="KAA0157994.1"/>
    </source>
</evidence>
<dbReference type="InterPro" id="IPR020568">
    <property type="entry name" value="Ribosomal_Su5_D2-typ_SF"/>
</dbReference>
<dbReference type="Proteomes" id="UP000325113">
    <property type="component" value="Unassembled WGS sequence"/>
</dbReference>
<evidence type="ECO:0000313" key="14">
    <source>
        <dbReference type="Proteomes" id="UP000324907"/>
    </source>
</evidence>
<feature type="region of interest" description="Disordered" evidence="6">
    <location>
        <begin position="239"/>
        <end position="259"/>
    </location>
</feature>
<keyword evidence="13" id="KW-1185">Reference proteome</keyword>
<evidence type="ECO:0000256" key="1">
    <source>
        <dbReference type="ARBA" id="ARBA00008945"/>
    </source>
</evidence>
<dbReference type="OrthoDB" id="10293398at2759"/>
<evidence type="ECO:0000313" key="15">
    <source>
        <dbReference type="Proteomes" id="UP000325113"/>
    </source>
</evidence>
<name>A0A5A8C9E4_CAFRO</name>
<keyword evidence="3 4" id="KW-0687">Ribonucleoprotein</keyword>
<dbReference type="Pfam" id="PF03719">
    <property type="entry name" value="Ribosomal_S5_C"/>
    <property type="match status" value="1"/>
</dbReference>
<dbReference type="PANTHER" id="PTHR48277">
    <property type="entry name" value="MITOCHONDRIAL RIBOSOMAL PROTEIN S5"/>
    <property type="match status" value="1"/>
</dbReference>
<protein>
    <recommendedName>
        <fullName evidence="7">S5 DRBM domain-containing protein</fullName>
    </recommendedName>
</protein>
<dbReference type="PROSITE" id="PS50881">
    <property type="entry name" value="S5_DSRBD"/>
    <property type="match status" value="1"/>
</dbReference>
<reference evidence="12 13" key="1">
    <citation type="submission" date="2019-07" db="EMBL/GenBank/DDBJ databases">
        <title>Genomes of Cafeteria roenbergensis.</title>
        <authorList>
            <person name="Fischer M.G."/>
            <person name="Hackl T."/>
            <person name="Roman M."/>
        </authorList>
    </citation>
    <scope>NUCLEOTIDE SEQUENCE [LARGE SCALE GENOMIC DNA]</scope>
    <source>
        <strain evidence="8 13">BVI</strain>
        <strain evidence="9 15">Cflag</strain>
        <strain evidence="11 12">E4-10P</strain>
        <strain evidence="10 14">RCC970-E3</strain>
    </source>
</reference>
<comment type="similarity">
    <text evidence="1 5">Belongs to the universal ribosomal protein uS5 family.</text>
</comment>
<feature type="region of interest" description="Disordered" evidence="6">
    <location>
        <begin position="563"/>
        <end position="585"/>
    </location>
</feature>
<evidence type="ECO:0000313" key="12">
    <source>
        <dbReference type="Proteomes" id="UP000322899"/>
    </source>
</evidence>
<dbReference type="SUPFAM" id="SSF54768">
    <property type="entry name" value="dsRNA-binding domain-like"/>
    <property type="match status" value="1"/>
</dbReference>
<evidence type="ECO:0000256" key="6">
    <source>
        <dbReference type="SAM" id="MobiDB-lite"/>
    </source>
</evidence>
<organism evidence="8 13">
    <name type="scientific">Cafeteria roenbergensis</name>
    <name type="common">Marine flagellate</name>
    <dbReference type="NCBI Taxonomy" id="33653"/>
    <lineage>
        <taxon>Eukaryota</taxon>
        <taxon>Sar</taxon>
        <taxon>Stramenopiles</taxon>
        <taxon>Bigyra</taxon>
        <taxon>Opalozoa</taxon>
        <taxon>Bicosoecida</taxon>
        <taxon>Cafeteriaceae</taxon>
        <taxon>Cafeteria</taxon>
    </lineage>
</organism>
<dbReference type="Gene3D" id="3.30.230.10">
    <property type="match status" value="1"/>
</dbReference>
<keyword evidence="2 4" id="KW-0689">Ribosomal protein</keyword>
<dbReference type="SUPFAM" id="SSF54211">
    <property type="entry name" value="Ribosomal protein S5 domain 2-like"/>
    <property type="match status" value="1"/>
</dbReference>
<dbReference type="GO" id="GO:0003735">
    <property type="term" value="F:structural constituent of ribosome"/>
    <property type="evidence" value="ECO:0007669"/>
    <property type="project" value="UniProtKB-UniRule"/>
</dbReference>
<dbReference type="InterPro" id="IPR014721">
    <property type="entry name" value="Ribsml_uS5_D2-typ_fold_subgr"/>
</dbReference>
<evidence type="ECO:0000256" key="3">
    <source>
        <dbReference type="ARBA" id="ARBA00023274"/>
    </source>
</evidence>
<dbReference type="EMBL" id="VLTN01000040">
    <property type="protein sequence ID" value="KAA0149722.1"/>
    <property type="molecule type" value="Genomic_DNA"/>
</dbReference>
<evidence type="ECO:0000256" key="2">
    <source>
        <dbReference type="ARBA" id="ARBA00022980"/>
    </source>
</evidence>
<evidence type="ECO:0000313" key="9">
    <source>
        <dbReference type="EMBL" id="KAA0154195.1"/>
    </source>
</evidence>
<sequence length="585" mass="63351">MRVAAAASAARCAVSRVVPPALPATPAKAAAAGRAVLGRADVFARSMVSASSPAFAKKKKGGAAAAAAPPKPKPKLHGLEAREVDSWKEPSRFARGSGRRRTAAERSDTAAALSAEFLKAAQADGGSVHARPLPGTPKTLEELEALRKRMRENIAEAGASIDEDHWFAHDKITRGEDARITMERAKARASKLMDQTETGPVRVRGAMSMAAQVERQSIYAEAEATRAFYRDHEVGGDDLERWRGDGPGANPGQTIDAEDGKSLGFEEEDFTGPRNQEMVGILGEDMAMWNTDDGSGDSDDSIMTPFGTAPRSAVRPGMVEEFASPIKYVIPEASDDSDNPADVAAEPTLEKDYTKGTFGIVDPRLSTVEQELDAERRALRAKFLDPLPIPTQPIHQQYIYLADNRQHHKIVRGGMETTEKAMAIVGNGCGGIGFGMARHAQADRATELAVAAAQRDMIHVSLYKGQLYHDLVGKKNNIKVLIWSRAPGHEKPSGDHMITTIMELMGVRHYSAKIIGPKRRNPFTVAQALFNAFDNHLPYEVSAANRGLRLLNLGADRFKPRQAYPMSARGPSFTSASSYAHRTNQ</sequence>
<feature type="region of interest" description="Disordered" evidence="6">
    <location>
        <begin position="60"/>
        <end position="79"/>
    </location>
</feature>
<dbReference type="PANTHER" id="PTHR48277:SF1">
    <property type="entry name" value="MITOCHONDRIAL RIBOSOMAL PROTEIN S5"/>
    <property type="match status" value="1"/>
</dbReference>
<dbReference type="AlphaFoldDB" id="A0A5A8C9E4"/>
<dbReference type="Proteomes" id="UP000323011">
    <property type="component" value="Unassembled WGS sequence"/>
</dbReference>